<name>A0AAV2HKC9_LYMST</name>
<evidence type="ECO:0000256" key="1">
    <source>
        <dbReference type="SAM" id="Phobius"/>
    </source>
</evidence>
<evidence type="ECO:0000313" key="2">
    <source>
        <dbReference type="EMBL" id="CAL1534438.1"/>
    </source>
</evidence>
<evidence type="ECO:0000313" key="3">
    <source>
        <dbReference type="Proteomes" id="UP001497497"/>
    </source>
</evidence>
<keyword evidence="3" id="KW-1185">Reference proteome</keyword>
<keyword evidence="1" id="KW-0812">Transmembrane</keyword>
<dbReference type="AlphaFoldDB" id="A0AAV2HKC9"/>
<dbReference type="Proteomes" id="UP001497497">
    <property type="component" value="Unassembled WGS sequence"/>
</dbReference>
<evidence type="ECO:0008006" key="4">
    <source>
        <dbReference type="Google" id="ProtNLM"/>
    </source>
</evidence>
<feature type="transmembrane region" description="Helical" evidence="1">
    <location>
        <begin position="173"/>
        <end position="194"/>
    </location>
</feature>
<feature type="transmembrane region" description="Helical" evidence="1">
    <location>
        <begin position="206"/>
        <end position="232"/>
    </location>
</feature>
<dbReference type="EMBL" id="CAXITT010000171">
    <property type="protein sequence ID" value="CAL1534438.1"/>
    <property type="molecule type" value="Genomic_DNA"/>
</dbReference>
<keyword evidence="1" id="KW-0472">Membrane</keyword>
<feature type="transmembrane region" description="Helical" evidence="1">
    <location>
        <begin position="252"/>
        <end position="274"/>
    </location>
</feature>
<dbReference type="Pfam" id="PF11911">
    <property type="entry name" value="DUF3429"/>
    <property type="match status" value="1"/>
</dbReference>
<protein>
    <recommendedName>
        <fullName evidence="4">Transmembrane protein 69</fullName>
    </recommendedName>
</protein>
<accession>A0AAV2HKC9</accession>
<dbReference type="InterPro" id="IPR021836">
    <property type="entry name" value="DUF3429"/>
</dbReference>
<organism evidence="2 3">
    <name type="scientific">Lymnaea stagnalis</name>
    <name type="common">Great pond snail</name>
    <name type="synonym">Helix stagnalis</name>
    <dbReference type="NCBI Taxonomy" id="6523"/>
    <lineage>
        <taxon>Eukaryota</taxon>
        <taxon>Metazoa</taxon>
        <taxon>Spiralia</taxon>
        <taxon>Lophotrochozoa</taxon>
        <taxon>Mollusca</taxon>
        <taxon>Gastropoda</taxon>
        <taxon>Heterobranchia</taxon>
        <taxon>Euthyneura</taxon>
        <taxon>Panpulmonata</taxon>
        <taxon>Hygrophila</taxon>
        <taxon>Lymnaeoidea</taxon>
        <taxon>Lymnaeidae</taxon>
        <taxon>Lymnaea</taxon>
    </lineage>
</organism>
<dbReference type="PANTHER" id="PTHR15887:SF1">
    <property type="entry name" value="TRANSMEMBRANE PROTEIN 69"/>
    <property type="match status" value="1"/>
</dbReference>
<proteinExistence type="predicted"/>
<reference evidence="2 3" key="1">
    <citation type="submission" date="2024-04" db="EMBL/GenBank/DDBJ databases">
        <authorList>
            <consortium name="Genoscope - CEA"/>
            <person name="William W."/>
        </authorList>
    </citation>
    <scope>NUCLEOTIDE SEQUENCE [LARGE SCALE GENOMIC DNA]</scope>
</reference>
<comment type="caution">
    <text evidence="2">The sequence shown here is derived from an EMBL/GenBank/DDBJ whole genome shotgun (WGS) entry which is preliminary data.</text>
</comment>
<keyword evidence="1" id="KW-1133">Transmembrane helix</keyword>
<dbReference type="PANTHER" id="PTHR15887">
    <property type="entry name" value="TRANSMEMBRANE PROTEIN 69"/>
    <property type="match status" value="1"/>
</dbReference>
<feature type="transmembrane region" description="Helical" evidence="1">
    <location>
        <begin position="143"/>
        <end position="161"/>
    </location>
</feature>
<sequence>MAARQFLTTSMRFNSKSPGHIILWNRSINTTCVLSNTRLQIKVQKEQLTYSNSNGISSLYQPCQLLPMRNAIHEITNGLMTDSKKFTTGSSLNFKSIPKTQLKASSTLQNYERNLGKLSNVLPNFNNLRFVSFKSLFSTPYPFMVYGLGGLIPFLSAPLYMHWTGYYSPSIAYAQLVYGACILSFLGGVSWGSVLNNANKARLASLSYSILLPLAAWPAVLIFPNISSFPLLIGGLSYAGYKDTQNVHYPRWFANLRLLLSTVVVMTLSTTFIFQFTKDTVSTQIGEAKILSPSISEKNA</sequence>
<gene>
    <name evidence="2" type="ORF">GSLYS_00008398001</name>
</gene>